<protein>
    <recommendedName>
        <fullName evidence="8">Sulfate adenylyltransferase</fullName>
        <ecNumber evidence="8">2.7.7.4</ecNumber>
    </recommendedName>
    <alternativeName>
        <fullName evidence="8">ATP-sulfurylase</fullName>
    </alternativeName>
    <alternativeName>
        <fullName evidence="8">Sulfate adenylate transferase</fullName>
        <shortName evidence="8">SAT</shortName>
    </alternativeName>
</protein>
<dbReference type="PANTHER" id="PTHR43509:SF1">
    <property type="entry name" value="SULFATE ADENYLYLTRANSFERASE"/>
    <property type="match status" value="1"/>
</dbReference>
<dbReference type="PANTHER" id="PTHR43509">
    <property type="match status" value="1"/>
</dbReference>
<dbReference type="OrthoDB" id="9804504at2"/>
<dbReference type="InterPro" id="IPR020792">
    <property type="entry name" value="SO4_adenylyltransferase_pro"/>
</dbReference>
<dbReference type="InterPro" id="IPR025980">
    <property type="entry name" value="ATP-Sase_PUA-like_dom"/>
</dbReference>
<comment type="catalytic activity">
    <reaction evidence="7 8">
        <text>sulfate + ATP + H(+) = adenosine 5'-phosphosulfate + diphosphate</text>
        <dbReference type="Rhea" id="RHEA:18133"/>
        <dbReference type="ChEBI" id="CHEBI:15378"/>
        <dbReference type="ChEBI" id="CHEBI:16189"/>
        <dbReference type="ChEBI" id="CHEBI:30616"/>
        <dbReference type="ChEBI" id="CHEBI:33019"/>
        <dbReference type="ChEBI" id="CHEBI:58243"/>
        <dbReference type="EC" id="2.7.7.4"/>
    </reaction>
</comment>
<keyword evidence="5 8" id="KW-0067">ATP-binding</keyword>
<accession>A0A2V3A4J6</accession>
<gene>
    <name evidence="8" type="primary">sat</name>
    <name evidence="11" type="ORF">DFO73_101191</name>
</gene>
<comment type="caution">
    <text evidence="11">The sequence shown here is derived from an EMBL/GenBank/DDBJ whole genome shotgun (WGS) entry which is preliminary data.</text>
</comment>
<dbReference type="EMBL" id="QGTW01000001">
    <property type="protein sequence ID" value="PWW31933.1"/>
    <property type="molecule type" value="Genomic_DNA"/>
</dbReference>
<keyword evidence="4 8" id="KW-0547">Nucleotide-binding</keyword>
<dbReference type="EC" id="2.7.7.4" evidence="8"/>
<comment type="pathway">
    <text evidence="1 8">Sulfur metabolism; hydrogen sulfide biosynthesis; sulfite from sulfate: step 1/3.</text>
</comment>
<dbReference type="InterPro" id="IPR024951">
    <property type="entry name" value="Sulfurylase_cat_dom"/>
</dbReference>
<dbReference type="InterPro" id="IPR015947">
    <property type="entry name" value="PUA-like_sf"/>
</dbReference>
<dbReference type="RefSeq" id="WP_110062913.1">
    <property type="nucleotide sequence ID" value="NZ_QGTW01000001.1"/>
</dbReference>
<dbReference type="AlphaFoldDB" id="A0A2V3A4J6"/>
<evidence type="ECO:0000256" key="7">
    <source>
        <dbReference type="ARBA" id="ARBA00049370"/>
    </source>
</evidence>
<evidence type="ECO:0000256" key="4">
    <source>
        <dbReference type="ARBA" id="ARBA00022741"/>
    </source>
</evidence>
<evidence type="ECO:0000256" key="2">
    <source>
        <dbReference type="ARBA" id="ARBA00022679"/>
    </source>
</evidence>
<evidence type="ECO:0000256" key="3">
    <source>
        <dbReference type="ARBA" id="ARBA00022695"/>
    </source>
</evidence>
<evidence type="ECO:0000259" key="10">
    <source>
        <dbReference type="Pfam" id="PF14306"/>
    </source>
</evidence>
<evidence type="ECO:0000256" key="8">
    <source>
        <dbReference type="HAMAP-Rule" id="MF_00066"/>
    </source>
</evidence>
<keyword evidence="3 8" id="KW-0548">Nucleotidyltransferase</keyword>
<feature type="domain" description="Sulphate adenylyltransferase catalytic" evidence="9">
    <location>
        <begin position="165"/>
        <end position="374"/>
    </location>
</feature>
<name>A0A2V3A4J6_9BACI</name>
<dbReference type="InterPro" id="IPR002650">
    <property type="entry name" value="Sulphate_adenylyltransferase"/>
</dbReference>
<feature type="domain" description="ATP-sulfurylase PUA-like" evidence="10">
    <location>
        <begin position="5"/>
        <end position="152"/>
    </location>
</feature>
<comment type="similarity">
    <text evidence="6 8">Belongs to the sulfate adenylyltransferase family.</text>
</comment>
<dbReference type="Pfam" id="PF01747">
    <property type="entry name" value="ATP-sulfurylase"/>
    <property type="match status" value="1"/>
</dbReference>
<dbReference type="Gene3D" id="3.40.50.620">
    <property type="entry name" value="HUPs"/>
    <property type="match status" value="1"/>
</dbReference>
<evidence type="ECO:0000256" key="5">
    <source>
        <dbReference type="ARBA" id="ARBA00022840"/>
    </source>
</evidence>
<dbReference type="NCBIfam" id="NF003166">
    <property type="entry name" value="PRK04149.1"/>
    <property type="match status" value="1"/>
</dbReference>
<dbReference type="Pfam" id="PF14306">
    <property type="entry name" value="PUA_2"/>
    <property type="match status" value="1"/>
</dbReference>
<dbReference type="NCBIfam" id="TIGR00339">
    <property type="entry name" value="sopT"/>
    <property type="match status" value="1"/>
</dbReference>
<dbReference type="UniPathway" id="UPA00140">
    <property type="reaction ID" value="UER00204"/>
</dbReference>
<dbReference type="CDD" id="cd00517">
    <property type="entry name" value="ATPS"/>
    <property type="match status" value="1"/>
</dbReference>
<evidence type="ECO:0000313" key="12">
    <source>
        <dbReference type="Proteomes" id="UP000247150"/>
    </source>
</evidence>
<proteinExistence type="inferred from homology"/>
<sequence>MTLSIPHGGTLVNQIQLDYNNSDIYSEIEIDATALSDLELIANGAYSPLKGFLGKEDYESVLKNMRLANGLVWSIPITLPIKEKTAEKLKLGEKVSLKYGNEIYGVLELQDMYAPNKMEEAKKVYQTKDQNHPGVKKLLERPNIYAAGPIIMTKVPPKNPEFSLYYKTPQETRNAFEHNHWETIVGFQTRNPVHRAHEYIQKTALELVDGLFLNPLVGETKADDIPANIRMNSYEVLLKHYYPKERVFLAVFPAAMRYAGPKEAIFHALVRKNYGCTHFIVGRDHAGVGDYYGTYDAQKIFDQFTPEEIGITILPFEHSFYCTKCENMASSKSCPHSKKDHLHLSGTKVREMLKKGITPPSQFTRREVAEILIKGLKTPEK</sequence>
<dbReference type="SUPFAM" id="SSF88697">
    <property type="entry name" value="PUA domain-like"/>
    <property type="match status" value="1"/>
</dbReference>
<dbReference type="GO" id="GO:0000103">
    <property type="term" value="P:sulfate assimilation"/>
    <property type="evidence" value="ECO:0007669"/>
    <property type="project" value="UniProtKB-UniRule"/>
</dbReference>
<evidence type="ECO:0000256" key="1">
    <source>
        <dbReference type="ARBA" id="ARBA00005048"/>
    </source>
</evidence>
<dbReference type="InterPro" id="IPR014729">
    <property type="entry name" value="Rossmann-like_a/b/a_fold"/>
</dbReference>
<evidence type="ECO:0000313" key="11">
    <source>
        <dbReference type="EMBL" id="PWW31933.1"/>
    </source>
</evidence>
<evidence type="ECO:0000256" key="6">
    <source>
        <dbReference type="ARBA" id="ARBA00037980"/>
    </source>
</evidence>
<dbReference type="GO" id="GO:0005524">
    <property type="term" value="F:ATP binding"/>
    <property type="evidence" value="ECO:0007669"/>
    <property type="project" value="UniProtKB-KW"/>
</dbReference>
<dbReference type="SUPFAM" id="SSF52374">
    <property type="entry name" value="Nucleotidylyl transferase"/>
    <property type="match status" value="1"/>
</dbReference>
<keyword evidence="2 8" id="KW-0808">Transferase</keyword>
<dbReference type="GO" id="GO:0004781">
    <property type="term" value="F:sulfate adenylyltransferase (ATP) activity"/>
    <property type="evidence" value="ECO:0007669"/>
    <property type="project" value="UniProtKB-UniRule"/>
</dbReference>
<dbReference type="GO" id="GO:0070814">
    <property type="term" value="P:hydrogen sulfide biosynthetic process"/>
    <property type="evidence" value="ECO:0007669"/>
    <property type="project" value="UniProtKB-UniRule"/>
</dbReference>
<evidence type="ECO:0000259" key="9">
    <source>
        <dbReference type="Pfam" id="PF01747"/>
    </source>
</evidence>
<dbReference type="HAMAP" id="MF_00066">
    <property type="entry name" value="Sulf_adenylyltr"/>
    <property type="match status" value="1"/>
</dbReference>
<reference evidence="11 12" key="1">
    <citation type="submission" date="2018-05" db="EMBL/GenBank/DDBJ databases">
        <title>Freshwater and sediment microbial communities from various areas in North America, analyzing microbe dynamics in response to fracking.</title>
        <authorList>
            <person name="Lamendella R."/>
        </authorList>
    </citation>
    <scope>NUCLEOTIDE SEQUENCE [LARGE SCALE GENOMIC DNA]</scope>
    <source>
        <strain evidence="11 12">15_TX</strain>
    </source>
</reference>
<organism evidence="11 12">
    <name type="scientific">Cytobacillus oceanisediminis</name>
    <dbReference type="NCBI Taxonomy" id="665099"/>
    <lineage>
        <taxon>Bacteria</taxon>
        <taxon>Bacillati</taxon>
        <taxon>Bacillota</taxon>
        <taxon>Bacilli</taxon>
        <taxon>Bacillales</taxon>
        <taxon>Bacillaceae</taxon>
        <taxon>Cytobacillus</taxon>
    </lineage>
</organism>
<dbReference type="Gene3D" id="3.10.400.10">
    <property type="entry name" value="Sulfate adenylyltransferase"/>
    <property type="match status" value="1"/>
</dbReference>
<dbReference type="Proteomes" id="UP000247150">
    <property type="component" value="Unassembled WGS sequence"/>
</dbReference>